<accession>A0AAD5XGA7</accession>
<evidence type="ECO:0000313" key="5">
    <source>
        <dbReference type="Proteomes" id="UP001211907"/>
    </source>
</evidence>
<dbReference type="GO" id="GO:0045505">
    <property type="term" value="F:dynein intermediate chain binding"/>
    <property type="evidence" value="ECO:0007669"/>
    <property type="project" value="TreeGrafter"/>
</dbReference>
<evidence type="ECO:0000256" key="1">
    <source>
        <dbReference type="ARBA" id="ARBA00008842"/>
    </source>
</evidence>
<dbReference type="SUPFAM" id="SSF48371">
    <property type="entry name" value="ARM repeat"/>
    <property type="match status" value="2"/>
</dbReference>
<dbReference type="SUPFAM" id="SSF144000">
    <property type="entry name" value="Oxysterol-binding protein-like"/>
    <property type="match status" value="1"/>
</dbReference>
<dbReference type="InterPro" id="IPR057978">
    <property type="entry name" value="TPR_DAAF5"/>
</dbReference>
<dbReference type="GO" id="GO:0008289">
    <property type="term" value="F:lipid binding"/>
    <property type="evidence" value="ECO:0007669"/>
    <property type="project" value="InterPro"/>
</dbReference>
<dbReference type="GO" id="GO:0003341">
    <property type="term" value="P:cilium movement"/>
    <property type="evidence" value="ECO:0007669"/>
    <property type="project" value="TreeGrafter"/>
</dbReference>
<dbReference type="Gene3D" id="1.10.287.2720">
    <property type="match status" value="1"/>
</dbReference>
<organism evidence="4 5">
    <name type="scientific">Physocladia obscura</name>
    <dbReference type="NCBI Taxonomy" id="109957"/>
    <lineage>
        <taxon>Eukaryota</taxon>
        <taxon>Fungi</taxon>
        <taxon>Fungi incertae sedis</taxon>
        <taxon>Chytridiomycota</taxon>
        <taxon>Chytridiomycota incertae sedis</taxon>
        <taxon>Chytridiomycetes</taxon>
        <taxon>Chytridiales</taxon>
        <taxon>Chytriomycetaceae</taxon>
        <taxon>Physocladia</taxon>
    </lineage>
</organism>
<dbReference type="PANTHER" id="PTHR16216:SF2">
    <property type="entry name" value="DYNEIN AXONEMAL ASSEMBLY FACTOR 5"/>
    <property type="match status" value="1"/>
</dbReference>
<dbReference type="InterPro" id="IPR056497">
    <property type="entry name" value="HEAT_DAAF5"/>
</dbReference>
<evidence type="ECO:0000313" key="4">
    <source>
        <dbReference type="EMBL" id="KAJ3122638.1"/>
    </source>
</evidence>
<dbReference type="GO" id="GO:0005737">
    <property type="term" value="C:cytoplasm"/>
    <property type="evidence" value="ECO:0007669"/>
    <property type="project" value="TreeGrafter"/>
</dbReference>
<dbReference type="GO" id="GO:0036158">
    <property type="term" value="P:outer dynein arm assembly"/>
    <property type="evidence" value="ECO:0007669"/>
    <property type="project" value="TreeGrafter"/>
</dbReference>
<name>A0AAD5XGA7_9FUNG</name>
<evidence type="ECO:0000259" key="3">
    <source>
        <dbReference type="Pfam" id="PF25757"/>
    </source>
</evidence>
<dbReference type="Gene3D" id="1.25.10.10">
    <property type="entry name" value="Leucine-rich Repeat Variant"/>
    <property type="match status" value="3"/>
</dbReference>
<dbReference type="Pfam" id="PF01237">
    <property type="entry name" value="Oxysterol_BP"/>
    <property type="match status" value="1"/>
</dbReference>
<dbReference type="InterPro" id="IPR011989">
    <property type="entry name" value="ARM-like"/>
</dbReference>
<gene>
    <name evidence="4" type="primary">HEATR2</name>
    <name evidence="4" type="ORF">HK100_011899</name>
</gene>
<dbReference type="PANTHER" id="PTHR16216">
    <property type="entry name" value="DYNEIN ASSEMBLY FACTOR 5, AXONEMAL"/>
    <property type="match status" value="1"/>
</dbReference>
<dbReference type="Pfam" id="PF25757">
    <property type="entry name" value="TPR_DNAAF5"/>
    <property type="match status" value="1"/>
</dbReference>
<feature type="domain" description="Dynein axonemal assembly factor 5 HEAT-repeat" evidence="2">
    <location>
        <begin position="732"/>
        <end position="931"/>
    </location>
</feature>
<feature type="domain" description="Dynein axonemal assembly factor 5 TPR repeats" evidence="3">
    <location>
        <begin position="447"/>
        <end position="722"/>
    </location>
</feature>
<dbReference type="Pfam" id="PF24573">
    <property type="entry name" value="HEAT_DAAF5"/>
    <property type="match status" value="1"/>
</dbReference>
<sequence>MLVDSQENSVTPMAIPEKVDILKVDDADDHTVVAPETLDMDENSSKISVVWSLLRKLTHVKDIGAMRISLPANLMDPRSNLEFWNYNDRPDLFACMADPEEPVERMVHVLRWFLCKDTKWKEKAPEIRKPYNPVLGEIFKCEWNADPSAGKTFVDADVSKLLAGRKTIKVACLTEQLVHNPSISAFYYECKKKGVMARGVDHVAAKFTGTALKFGAGEHNYGIFVNLEKWNEEYNLTYPWASVGGWLTGHPYITVSENTTIICKESGLRCILHYKDEPYFAGPKFLIEGKIYKYDEKSKDIANISKVPDSQVVAKIWGSWNGKIYAKLIDSGAEGMIIDIQESVTAPKILNPVEDMEEVESRRMWYDVTTAIEEKRYADATRLKREIEDRQRKIRASMAGEYVSRFFDFKVPVGVKITDDELFEERGKPYLKGLARDLNVATDAQAARPEKTRALNRIHSAVIQTGFSKQQTSTLAAAIVPALLRVINDSAEKCRELSIETISDLVSQSNDLIPVLPFIIPAISSRLSLPEIMESSEEIRLLLVKLLLSITNKTKSVFSPGVDEAVKIVLRTITDPFSEVKKESCNLIISLATHCPRQTTLHAVSLTKSLIPILQHRHAAVRTQILRAIHAVVILDATPLSDLADPLRALTLDKSQLVREVLYETAAAWLLTMPDRYSVGYKVLPTLLAGLVDDAIQLRTRSYEKLDEIGALYEAEWPDRVKADLDYHHIVGSDRPRVGIRHLARDNTQKIVGKVVDGLQDWNVEIRTKAAAILSAFVPLTETNITGYMGSLLPAIYKVLASDETAVLNETMKATELIGKYVDPDLYLHLLLSHSTSNPDAPTPFSIGCLRTLGAILSGTPANKLTNMHRMSVANTLIDNDLVGNENIPLLLEVANVAKVLAVKMSAVIADERDSNEGYTLFIVLLTLLSVRGNEKVPGWTETMFKTESALSDLSKSHGLTSANQLFPIYFERTLESFTLGIHSWTRFSTGELRALDTLLVKSGSCVGQNLEAVISLIGKGVSLDKDIEVRESLLTTFVEILKSSPTQLNSANNLSLHAVSIINNIVIPSAVWRPGRKTAATRGLGMEILANLLDPKNSISIEEYVGFVPASALNAYLKEDNSFIPVTTACLEEDEVGIRSVAIVALSYFLSGAAASNALFYAQNFKLIYPELLKRLDDASDAVRILGCTAFTNFARAVVCFYSQHTSQADGVNGYLDGNEKYVESRLDDVHWIEIIKGIAIHLDDVNSYIQDAAESALLSICKVAPEVIAKNQLNLLRTRFRNVNRIDHVIELVW</sequence>
<comment type="caution">
    <text evidence="4">The sequence shown here is derived from an EMBL/GenBank/DDBJ whole genome shotgun (WGS) entry which is preliminary data.</text>
</comment>
<evidence type="ECO:0000259" key="2">
    <source>
        <dbReference type="Pfam" id="PF24573"/>
    </source>
</evidence>
<proteinExistence type="inferred from homology"/>
<dbReference type="Gene3D" id="6.10.140.1150">
    <property type="match status" value="1"/>
</dbReference>
<dbReference type="InterPro" id="IPR016024">
    <property type="entry name" value="ARM-type_fold"/>
</dbReference>
<keyword evidence="5" id="KW-1185">Reference proteome</keyword>
<protein>
    <submittedName>
        <fullName evidence="4">HEAT repeat-containing protein 2</fullName>
    </submittedName>
</protein>
<dbReference type="Gene3D" id="2.40.160.120">
    <property type="match status" value="1"/>
</dbReference>
<dbReference type="InterPro" id="IPR000648">
    <property type="entry name" value="Oxysterol-bd"/>
</dbReference>
<dbReference type="EMBL" id="JADGJH010000793">
    <property type="protein sequence ID" value="KAJ3122638.1"/>
    <property type="molecule type" value="Genomic_DNA"/>
</dbReference>
<dbReference type="GO" id="GO:0036159">
    <property type="term" value="P:inner dynein arm assembly"/>
    <property type="evidence" value="ECO:0007669"/>
    <property type="project" value="TreeGrafter"/>
</dbReference>
<dbReference type="InterPro" id="IPR052623">
    <property type="entry name" value="DAAF5"/>
</dbReference>
<dbReference type="InterPro" id="IPR037239">
    <property type="entry name" value="OSBP_sf"/>
</dbReference>
<reference evidence="4" key="1">
    <citation type="submission" date="2020-05" db="EMBL/GenBank/DDBJ databases">
        <title>Phylogenomic resolution of chytrid fungi.</title>
        <authorList>
            <person name="Stajich J.E."/>
            <person name="Amses K."/>
            <person name="Simmons R."/>
            <person name="Seto K."/>
            <person name="Myers J."/>
            <person name="Bonds A."/>
            <person name="Quandt C.A."/>
            <person name="Barry K."/>
            <person name="Liu P."/>
            <person name="Grigoriev I."/>
            <person name="Longcore J.E."/>
            <person name="James T.Y."/>
        </authorList>
    </citation>
    <scope>NUCLEOTIDE SEQUENCE</scope>
    <source>
        <strain evidence="4">JEL0513</strain>
    </source>
</reference>
<dbReference type="Proteomes" id="UP001211907">
    <property type="component" value="Unassembled WGS sequence"/>
</dbReference>
<comment type="similarity">
    <text evidence="1">Belongs to the OSBP family.</text>
</comment>